<proteinExistence type="predicted"/>
<protein>
    <submittedName>
        <fullName evidence="1">Uncharacterized protein</fullName>
    </submittedName>
</protein>
<reference evidence="1 2" key="1">
    <citation type="journal article" date="2018" name="Sci. Rep.">
        <title>Genomic signatures of local adaptation to the degree of environmental predictability in rotifers.</title>
        <authorList>
            <person name="Franch-Gras L."/>
            <person name="Hahn C."/>
            <person name="Garcia-Roger E.M."/>
            <person name="Carmona M.J."/>
            <person name="Serra M."/>
            <person name="Gomez A."/>
        </authorList>
    </citation>
    <scope>NUCLEOTIDE SEQUENCE [LARGE SCALE GENOMIC DNA]</scope>
    <source>
        <strain evidence="1">HYR1</strain>
    </source>
</reference>
<name>A0A3M7QUD9_BRAPC</name>
<gene>
    <name evidence="1" type="ORF">BpHYR1_014014</name>
</gene>
<dbReference type="EMBL" id="REGN01005157">
    <property type="protein sequence ID" value="RNA14575.1"/>
    <property type="molecule type" value="Genomic_DNA"/>
</dbReference>
<accession>A0A3M7QUD9</accession>
<evidence type="ECO:0000313" key="2">
    <source>
        <dbReference type="Proteomes" id="UP000276133"/>
    </source>
</evidence>
<dbReference type="Proteomes" id="UP000276133">
    <property type="component" value="Unassembled WGS sequence"/>
</dbReference>
<sequence>MFAQHKRFKQISMPEIYLISPFLKPSCEQRRFCARLLSSVKRESRQRYSSYYKNTDEAKL</sequence>
<dbReference type="AlphaFoldDB" id="A0A3M7QUD9"/>
<comment type="caution">
    <text evidence="1">The sequence shown here is derived from an EMBL/GenBank/DDBJ whole genome shotgun (WGS) entry which is preliminary data.</text>
</comment>
<evidence type="ECO:0000313" key="1">
    <source>
        <dbReference type="EMBL" id="RNA14575.1"/>
    </source>
</evidence>
<organism evidence="1 2">
    <name type="scientific">Brachionus plicatilis</name>
    <name type="common">Marine rotifer</name>
    <name type="synonym">Brachionus muelleri</name>
    <dbReference type="NCBI Taxonomy" id="10195"/>
    <lineage>
        <taxon>Eukaryota</taxon>
        <taxon>Metazoa</taxon>
        <taxon>Spiralia</taxon>
        <taxon>Gnathifera</taxon>
        <taxon>Rotifera</taxon>
        <taxon>Eurotatoria</taxon>
        <taxon>Monogononta</taxon>
        <taxon>Pseudotrocha</taxon>
        <taxon>Ploima</taxon>
        <taxon>Brachionidae</taxon>
        <taxon>Brachionus</taxon>
    </lineage>
</organism>
<keyword evidence="2" id="KW-1185">Reference proteome</keyword>